<dbReference type="AlphaFoldDB" id="M2Y1W9"/>
<evidence type="ECO:0000256" key="1">
    <source>
        <dbReference type="SAM" id="Phobius"/>
    </source>
</evidence>
<sequence length="201" mass="22983">MLFFVTCGECVYGCQKRQYCCPKWQTLSFRLREKSSYRLHKTIKAEQSQPKFVKTGKGFQTTVVKGKEQRNGWKEEEEQTNNYFEPGSKDNLHNSGSLPPIVSDRMGKRMLYASSVPFMLFIVFFASVFVAKLQFDITVIPSLVAYSSLLLILATMAALSYGIFSASWDVEQEGSFWGWNEFRVNVGRTLEGFKSNSRGKK</sequence>
<keyword evidence="3" id="KW-1185">Reference proteome</keyword>
<evidence type="ECO:0000313" key="2">
    <source>
        <dbReference type="EMBL" id="EME29809.1"/>
    </source>
</evidence>
<feature type="transmembrane region" description="Helical" evidence="1">
    <location>
        <begin position="110"/>
        <end position="131"/>
    </location>
</feature>
<dbReference type="PANTHER" id="PTHR34575:SF1">
    <property type="entry name" value="PROTEIN PAM68, CHLOROPLASTIC"/>
    <property type="match status" value="1"/>
</dbReference>
<reference evidence="3" key="1">
    <citation type="journal article" date="2013" name="Science">
        <title>Gene transfer from bacteria and archaea facilitated evolution of an extremophilic eukaryote.</title>
        <authorList>
            <person name="Schonknecht G."/>
            <person name="Chen W.H."/>
            <person name="Ternes C.M."/>
            <person name="Barbier G.G."/>
            <person name="Shrestha R.P."/>
            <person name="Stanke M."/>
            <person name="Brautigam A."/>
            <person name="Baker B.J."/>
            <person name="Banfield J.F."/>
            <person name="Garavito R.M."/>
            <person name="Carr K."/>
            <person name="Wilkerson C."/>
            <person name="Rensing S.A."/>
            <person name="Gagneul D."/>
            <person name="Dickenson N.E."/>
            <person name="Oesterhelt C."/>
            <person name="Lercher M.J."/>
            <person name="Weber A.P."/>
        </authorList>
    </citation>
    <scope>NUCLEOTIDE SEQUENCE [LARGE SCALE GENOMIC DNA]</scope>
    <source>
        <strain evidence="3">074W</strain>
    </source>
</reference>
<dbReference type="RefSeq" id="XP_005706329.1">
    <property type="nucleotide sequence ID" value="XM_005706272.1"/>
</dbReference>
<dbReference type="Gramene" id="EME29809">
    <property type="protein sequence ID" value="EME29809"/>
    <property type="gene ID" value="Gasu_28110"/>
</dbReference>
<dbReference type="Pfam" id="PF11947">
    <property type="entry name" value="DUF3464"/>
    <property type="match status" value="1"/>
</dbReference>
<dbReference type="PANTHER" id="PTHR34575">
    <property type="entry name" value="PROTEIN PAM68, CHLOROPLASTIC"/>
    <property type="match status" value="1"/>
</dbReference>
<gene>
    <name evidence="2" type="ORF">Gasu_28110</name>
</gene>
<keyword evidence="1" id="KW-0472">Membrane</keyword>
<dbReference type="KEGG" id="gsl:Gasu_28110"/>
<keyword evidence="1" id="KW-1133">Transmembrane helix</keyword>
<keyword evidence="1" id="KW-0812">Transmembrane</keyword>
<organism evidence="2 3">
    <name type="scientific">Galdieria sulphuraria</name>
    <name type="common">Red alga</name>
    <dbReference type="NCBI Taxonomy" id="130081"/>
    <lineage>
        <taxon>Eukaryota</taxon>
        <taxon>Rhodophyta</taxon>
        <taxon>Bangiophyceae</taxon>
        <taxon>Galdieriales</taxon>
        <taxon>Galdieriaceae</taxon>
        <taxon>Galdieria</taxon>
    </lineage>
</organism>
<name>M2Y1W9_GALSU</name>
<dbReference type="EMBL" id="KB454505">
    <property type="protein sequence ID" value="EME29809.1"/>
    <property type="molecule type" value="Genomic_DNA"/>
</dbReference>
<proteinExistence type="predicted"/>
<protein>
    <submittedName>
        <fullName evidence="2">Uncharacterized protein</fullName>
    </submittedName>
</protein>
<dbReference type="GeneID" id="17088579"/>
<dbReference type="InterPro" id="IPR021855">
    <property type="entry name" value="PAM68-like"/>
</dbReference>
<evidence type="ECO:0000313" key="3">
    <source>
        <dbReference type="Proteomes" id="UP000030680"/>
    </source>
</evidence>
<dbReference type="Proteomes" id="UP000030680">
    <property type="component" value="Unassembled WGS sequence"/>
</dbReference>
<dbReference type="STRING" id="130081.M2Y1W9"/>
<feature type="transmembrane region" description="Helical" evidence="1">
    <location>
        <begin position="143"/>
        <end position="164"/>
    </location>
</feature>
<dbReference type="OrthoDB" id="5862at2759"/>
<accession>M2Y1W9</accession>